<dbReference type="AlphaFoldDB" id="A0AAD5A335"/>
<organism evidence="2 3">
    <name type="scientific">Silurus asotus</name>
    <name type="common">Amur catfish</name>
    <name type="synonym">Parasilurus asotus</name>
    <dbReference type="NCBI Taxonomy" id="30991"/>
    <lineage>
        <taxon>Eukaryota</taxon>
        <taxon>Metazoa</taxon>
        <taxon>Chordata</taxon>
        <taxon>Craniata</taxon>
        <taxon>Vertebrata</taxon>
        <taxon>Euteleostomi</taxon>
        <taxon>Actinopterygii</taxon>
        <taxon>Neopterygii</taxon>
        <taxon>Teleostei</taxon>
        <taxon>Ostariophysi</taxon>
        <taxon>Siluriformes</taxon>
        <taxon>Siluridae</taxon>
        <taxon>Silurus</taxon>
    </lineage>
</organism>
<keyword evidence="3" id="KW-1185">Reference proteome</keyword>
<accession>A0AAD5A335</accession>
<evidence type="ECO:0000313" key="2">
    <source>
        <dbReference type="EMBL" id="KAI5608332.1"/>
    </source>
</evidence>
<comment type="caution">
    <text evidence="2">The sequence shown here is derived from an EMBL/GenBank/DDBJ whole genome shotgun (WGS) entry which is preliminary data.</text>
</comment>
<feature type="region of interest" description="Disordered" evidence="1">
    <location>
        <begin position="77"/>
        <end position="96"/>
    </location>
</feature>
<feature type="region of interest" description="Disordered" evidence="1">
    <location>
        <begin position="16"/>
        <end position="70"/>
    </location>
</feature>
<proteinExistence type="predicted"/>
<dbReference type="GO" id="GO:0070062">
    <property type="term" value="C:extracellular exosome"/>
    <property type="evidence" value="ECO:0007669"/>
    <property type="project" value="TreeGrafter"/>
</dbReference>
<dbReference type="PANTHER" id="PTHR37342:SF1">
    <property type="entry name" value="CHROMOSOME 11 OPEN READING FRAME 52"/>
    <property type="match status" value="1"/>
</dbReference>
<evidence type="ECO:0000313" key="3">
    <source>
        <dbReference type="Proteomes" id="UP001205998"/>
    </source>
</evidence>
<evidence type="ECO:0000256" key="1">
    <source>
        <dbReference type="SAM" id="MobiDB-lite"/>
    </source>
</evidence>
<dbReference type="InterPro" id="IPR028106">
    <property type="entry name" value="DUF4578"/>
</dbReference>
<protein>
    <submittedName>
        <fullName evidence="2">Uncharacterized protein</fullName>
    </submittedName>
</protein>
<gene>
    <name evidence="2" type="ORF">C0J50_6803</name>
</gene>
<dbReference type="PANTHER" id="PTHR37342">
    <property type="entry name" value="HYPOTHETICAL PROTEIN LOC689959"/>
    <property type="match status" value="1"/>
</dbReference>
<reference evidence="2" key="1">
    <citation type="submission" date="2018-07" db="EMBL/GenBank/DDBJ databases">
        <title>Comparative genomics of catfishes provides insights into carnivory and benthic adaptation.</title>
        <authorList>
            <person name="Zhang Y."/>
            <person name="Wang D."/>
            <person name="Peng Z."/>
            <person name="Zheng S."/>
            <person name="Shao F."/>
            <person name="Tao W."/>
        </authorList>
    </citation>
    <scope>NUCLEOTIDE SEQUENCE</scope>
    <source>
        <strain evidence="2">Chongqing</strain>
    </source>
</reference>
<dbReference type="Proteomes" id="UP001205998">
    <property type="component" value="Unassembled WGS sequence"/>
</dbReference>
<name>A0AAD5A335_SILAS</name>
<feature type="compositionally biased region" description="Polar residues" evidence="1">
    <location>
        <begin position="77"/>
        <end position="87"/>
    </location>
</feature>
<sequence length="145" mass="16394">MGNRVTNTLDKWGLNPRKLSLKRSTRKAPPAASRHQSLDPHIYDNVPVEPEYAQVRKKKTTTKRNDSDELHYAEIQVLQSESSSKQKTPPPKDSSTEYATIDFLRGMKTKETAEPADLLIPPGELQGLMVKSKKKKRASSHRVMV</sequence>
<dbReference type="EMBL" id="MU583213">
    <property type="protein sequence ID" value="KAI5608332.1"/>
    <property type="molecule type" value="Genomic_DNA"/>
</dbReference>